<feature type="domain" description="DUF4283" evidence="1">
    <location>
        <begin position="36"/>
        <end position="101"/>
    </location>
</feature>
<gene>
    <name evidence="2" type="ORF">PVK06_035834</name>
</gene>
<dbReference type="Pfam" id="PF14111">
    <property type="entry name" value="DUF4283"/>
    <property type="match status" value="1"/>
</dbReference>
<proteinExistence type="predicted"/>
<comment type="caution">
    <text evidence="2">The sequence shown here is derived from an EMBL/GenBank/DDBJ whole genome shotgun (WGS) entry which is preliminary data.</text>
</comment>
<reference evidence="2 3" key="1">
    <citation type="submission" date="2023-03" db="EMBL/GenBank/DDBJ databases">
        <title>WGS of Gossypium arboreum.</title>
        <authorList>
            <person name="Yu D."/>
        </authorList>
    </citation>
    <scope>NUCLEOTIDE SEQUENCE [LARGE SCALE GENOMIC DNA]</scope>
    <source>
        <tissue evidence="2">Leaf</tissue>
    </source>
</reference>
<dbReference type="Proteomes" id="UP001358586">
    <property type="component" value="Chromosome 10"/>
</dbReference>
<sequence length="171" mass="19572">MGRDEISFLEELVQLTVKSSLVVPSESPTLLCSVWTKKSYNPDSFRAQLKSIWKTRKKFEIQVAGQNLFLISFEIEDDLEMILKGRPWLFRRQLVIFDQLECNGIPTDERDKLEDELPYSLALKAESSLLEKESLKSNFSTKKSVKQCSYIGDVVVFNGVYGKFSEDGTSN</sequence>
<accession>A0ABR0NHW4</accession>
<protein>
    <recommendedName>
        <fullName evidence="1">DUF4283 domain-containing protein</fullName>
    </recommendedName>
</protein>
<evidence type="ECO:0000313" key="2">
    <source>
        <dbReference type="EMBL" id="KAK5794595.1"/>
    </source>
</evidence>
<organism evidence="2 3">
    <name type="scientific">Gossypium arboreum</name>
    <name type="common">Tree cotton</name>
    <name type="synonym">Gossypium nanking</name>
    <dbReference type="NCBI Taxonomy" id="29729"/>
    <lineage>
        <taxon>Eukaryota</taxon>
        <taxon>Viridiplantae</taxon>
        <taxon>Streptophyta</taxon>
        <taxon>Embryophyta</taxon>
        <taxon>Tracheophyta</taxon>
        <taxon>Spermatophyta</taxon>
        <taxon>Magnoliopsida</taxon>
        <taxon>eudicotyledons</taxon>
        <taxon>Gunneridae</taxon>
        <taxon>Pentapetalae</taxon>
        <taxon>rosids</taxon>
        <taxon>malvids</taxon>
        <taxon>Malvales</taxon>
        <taxon>Malvaceae</taxon>
        <taxon>Malvoideae</taxon>
        <taxon>Gossypium</taxon>
    </lineage>
</organism>
<name>A0ABR0NHW4_GOSAR</name>
<keyword evidence="3" id="KW-1185">Reference proteome</keyword>
<dbReference type="InterPro" id="IPR025558">
    <property type="entry name" value="DUF4283"/>
</dbReference>
<evidence type="ECO:0000313" key="3">
    <source>
        <dbReference type="Proteomes" id="UP001358586"/>
    </source>
</evidence>
<dbReference type="EMBL" id="JARKNE010000010">
    <property type="protein sequence ID" value="KAK5794595.1"/>
    <property type="molecule type" value="Genomic_DNA"/>
</dbReference>
<evidence type="ECO:0000259" key="1">
    <source>
        <dbReference type="Pfam" id="PF14111"/>
    </source>
</evidence>